<dbReference type="Proteomes" id="UP000604046">
    <property type="component" value="Unassembled WGS sequence"/>
</dbReference>
<proteinExistence type="predicted"/>
<comment type="caution">
    <text evidence="1">The sequence shown here is derived from an EMBL/GenBank/DDBJ whole genome shotgun (WGS) entry which is preliminary data.</text>
</comment>
<reference evidence="1" key="1">
    <citation type="submission" date="2021-02" db="EMBL/GenBank/DDBJ databases">
        <authorList>
            <person name="Dougan E. K."/>
            <person name="Rhodes N."/>
            <person name="Thang M."/>
            <person name="Chan C."/>
        </authorList>
    </citation>
    <scope>NUCLEOTIDE SEQUENCE</scope>
</reference>
<keyword evidence="2" id="KW-1185">Reference proteome</keyword>
<evidence type="ECO:0000313" key="1">
    <source>
        <dbReference type="EMBL" id="CAE7265666.1"/>
    </source>
</evidence>
<name>A0A812MKX1_9DINO</name>
<gene>
    <name evidence="1" type="ORF">SNAT2548_LOCUS14035</name>
</gene>
<dbReference type="AlphaFoldDB" id="A0A812MKX1"/>
<dbReference type="EMBL" id="CAJNDS010001563">
    <property type="protein sequence ID" value="CAE7265666.1"/>
    <property type="molecule type" value="Genomic_DNA"/>
</dbReference>
<sequence length="387" mass="42034">AYGLNASLGGTCTLDYFAYMFRFYHVHSSEVVPAGTSAESPFEELWGKPLKLAVHAADAADTISRNDAPSIFFPGDVLALREALLKKGILQRNACSYHEWPHRFMACRDEAFVRHRDGPCQSANQSGCGAEGFLCCWSHHGRADRLEYYTGVPWDLPCDCGLTCPAAPSPNPGVRCCGSGAGVAQCTWAAEANPVPPAPSNPEKDLPFASSSVLESFAAGNMTVEQVLQTCLAHRTVYFIVREPLEGVPEADCNALVSAFVIGHKQWSAARSWWRFSLQLRRAGATASVSLTSGEPDQMVLNFGKVTHDEDQLSHLTKSVPQLSQHREKAAALRRELGRYLAGSLDRTALLQAATEAAGTLNRALHVPEGFQLSPEHTEQSPGPSRR</sequence>
<protein>
    <submittedName>
        <fullName evidence="1">Uncharacterized protein</fullName>
    </submittedName>
</protein>
<organism evidence="1 2">
    <name type="scientific">Symbiodinium natans</name>
    <dbReference type="NCBI Taxonomy" id="878477"/>
    <lineage>
        <taxon>Eukaryota</taxon>
        <taxon>Sar</taxon>
        <taxon>Alveolata</taxon>
        <taxon>Dinophyceae</taxon>
        <taxon>Suessiales</taxon>
        <taxon>Symbiodiniaceae</taxon>
        <taxon>Symbiodinium</taxon>
    </lineage>
</organism>
<evidence type="ECO:0000313" key="2">
    <source>
        <dbReference type="Proteomes" id="UP000604046"/>
    </source>
</evidence>
<dbReference type="OrthoDB" id="540503at2759"/>
<accession>A0A812MKX1</accession>
<feature type="non-terminal residue" evidence="1">
    <location>
        <position position="1"/>
    </location>
</feature>